<feature type="domain" description="DUF3823" evidence="1">
    <location>
        <begin position="147"/>
        <end position="246"/>
    </location>
</feature>
<name>A0A223P354_9SPHI</name>
<dbReference type="AlphaFoldDB" id="A0A223P354"/>
<dbReference type="Proteomes" id="UP000215002">
    <property type="component" value="Chromosome"/>
</dbReference>
<dbReference type="Gene3D" id="2.60.40.2060">
    <property type="match status" value="1"/>
</dbReference>
<gene>
    <name evidence="2" type="ORF">MuYL_4696</name>
</gene>
<dbReference type="OrthoDB" id="642123at2"/>
<dbReference type="KEGG" id="muc:MuYL_4696"/>
<dbReference type="Gene3D" id="2.60.40.1120">
    <property type="entry name" value="Carboxypeptidase-like, regulatory domain"/>
    <property type="match status" value="1"/>
</dbReference>
<sequence length="251" mass="27366">MKKIFYYIAITMIVGAGSSCKKLDNYDAPSETLTGSVVDAGGKTVQTETGSGGTRIKMLETSWSSNPTPFYFYSMQDGTFNYTKLFAGTDKVSVEGPFVPLVQTDNNGATIVDKSQTVQIKGVTTLKFTVEPFLDIQWIGEPVLNADGTITATIKFNRGTANPAFQQNVSDLFLFVNATKYVGNNNYDNRYSNHVGYNGTDGNDAIGQTITLTTTGGKLPGQRAYFIRVGARISYGLNYYNYTDVKTVTVP</sequence>
<evidence type="ECO:0000259" key="1">
    <source>
        <dbReference type="Pfam" id="PF18003"/>
    </source>
</evidence>
<dbReference type="RefSeq" id="WP_094572581.1">
    <property type="nucleotide sequence ID" value="NZ_CP022743.1"/>
</dbReference>
<organism evidence="2 3">
    <name type="scientific">Mucilaginibacter xinganensis</name>
    <dbReference type="NCBI Taxonomy" id="1234841"/>
    <lineage>
        <taxon>Bacteria</taxon>
        <taxon>Pseudomonadati</taxon>
        <taxon>Bacteroidota</taxon>
        <taxon>Sphingobacteriia</taxon>
        <taxon>Sphingobacteriales</taxon>
        <taxon>Sphingobacteriaceae</taxon>
        <taxon>Mucilaginibacter</taxon>
    </lineage>
</organism>
<proteinExistence type="predicted"/>
<evidence type="ECO:0000313" key="2">
    <source>
        <dbReference type="EMBL" id="ASU36579.1"/>
    </source>
</evidence>
<accession>A0A223P354</accession>
<dbReference type="EMBL" id="CP022743">
    <property type="protein sequence ID" value="ASU36579.1"/>
    <property type="molecule type" value="Genomic_DNA"/>
</dbReference>
<dbReference type="Pfam" id="PF18003">
    <property type="entry name" value="DUF3823_C"/>
    <property type="match status" value="1"/>
</dbReference>
<keyword evidence="3" id="KW-1185">Reference proteome</keyword>
<dbReference type="PROSITE" id="PS51257">
    <property type="entry name" value="PROKAR_LIPOPROTEIN"/>
    <property type="match status" value="1"/>
</dbReference>
<reference evidence="2 3" key="1">
    <citation type="submission" date="2017-08" db="EMBL/GenBank/DDBJ databases">
        <title>Complete genome sequence of Mucilaginibacter sp. strain BJC16-A31.</title>
        <authorList>
            <consortium name="Henan University of Science and Technology"/>
            <person name="You X."/>
        </authorList>
    </citation>
    <scope>NUCLEOTIDE SEQUENCE [LARGE SCALE GENOMIC DNA]</scope>
    <source>
        <strain evidence="2 3">BJC16-A31</strain>
    </source>
</reference>
<dbReference type="InterPro" id="IPR041186">
    <property type="entry name" value="DUF3823_C"/>
</dbReference>
<protein>
    <recommendedName>
        <fullName evidence="1">DUF3823 domain-containing protein</fullName>
    </recommendedName>
</protein>
<evidence type="ECO:0000313" key="3">
    <source>
        <dbReference type="Proteomes" id="UP000215002"/>
    </source>
</evidence>